<evidence type="ECO:0000256" key="8">
    <source>
        <dbReference type="ARBA" id="ARBA00023054"/>
    </source>
</evidence>
<dbReference type="Pfam" id="PF00400">
    <property type="entry name" value="WD40"/>
    <property type="match status" value="5"/>
</dbReference>
<keyword evidence="14" id="KW-1185">Reference proteome</keyword>
<evidence type="ECO:0000256" key="10">
    <source>
        <dbReference type="SAM" id="Coils"/>
    </source>
</evidence>
<proteinExistence type="inferred from homology"/>
<dbReference type="PRINTS" id="PR00320">
    <property type="entry name" value="GPROTEINBRPT"/>
</dbReference>
<evidence type="ECO:0000256" key="2">
    <source>
        <dbReference type="ARBA" id="ARBA00009616"/>
    </source>
</evidence>
<dbReference type="PROSITE" id="PS00678">
    <property type="entry name" value="WD_REPEATS_1"/>
    <property type="match status" value="2"/>
</dbReference>
<comment type="subcellular location">
    <subcellularLocation>
        <location evidence="1">Cytoplasm</location>
    </subcellularLocation>
</comment>
<feature type="repeat" description="WD" evidence="9">
    <location>
        <begin position="430"/>
        <end position="471"/>
    </location>
</feature>
<dbReference type="GO" id="GO:0005516">
    <property type="term" value="F:calmodulin binding"/>
    <property type="evidence" value="ECO:0007669"/>
    <property type="project" value="UniProtKB-KW"/>
</dbReference>
<dbReference type="InterPro" id="IPR015943">
    <property type="entry name" value="WD40/YVTN_repeat-like_dom_sf"/>
</dbReference>
<dbReference type="FunFam" id="2.130.10.10:FF:000498">
    <property type="entry name" value="Striatin 3"/>
    <property type="match status" value="1"/>
</dbReference>
<dbReference type="Pfam" id="PF08232">
    <property type="entry name" value="Striatin"/>
    <property type="match status" value="1"/>
</dbReference>
<keyword evidence="6" id="KW-0677">Repeat</keyword>
<feature type="repeat" description="WD" evidence="9">
    <location>
        <begin position="673"/>
        <end position="714"/>
    </location>
</feature>
<feature type="region of interest" description="Disordered" evidence="11">
    <location>
        <begin position="312"/>
        <end position="342"/>
    </location>
</feature>
<accession>A0ABD3WNH6</accession>
<evidence type="ECO:0000313" key="14">
    <source>
        <dbReference type="Proteomes" id="UP001634394"/>
    </source>
</evidence>
<evidence type="ECO:0000259" key="12">
    <source>
        <dbReference type="Pfam" id="PF08232"/>
    </source>
</evidence>
<dbReference type="InterPro" id="IPR020472">
    <property type="entry name" value="WD40_PAC1"/>
</dbReference>
<comment type="similarity">
    <text evidence="2">Belongs to the WD repeat striatin family.</text>
</comment>
<dbReference type="FunFam" id="1.20.5.300:FF:000001">
    <property type="entry name" value="striatin isoform X1"/>
    <property type="match status" value="1"/>
</dbReference>
<keyword evidence="3" id="KW-0963">Cytoplasm</keyword>
<feature type="region of interest" description="Disordered" evidence="11">
    <location>
        <begin position="356"/>
        <end position="380"/>
    </location>
</feature>
<dbReference type="InterPro" id="IPR001680">
    <property type="entry name" value="WD40_rpt"/>
</dbReference>
<dbReference type="PROSITE" id="PS50082">
    <property type="entry name" value="WD_REPEATS_2"/>
    <property type="match status" value="4"/>
</dbReference>
<feature type="region of interest" description="Disordered" evidence="11">
    <location>
        <begin position="1"/>
        <end position="20"/>
    </location>
</feature>
<keyword evidence="5 9" id="KW-0853">WD repeat</keyword>
<feature type="region of interest" description="Disordered" evidence="11">
    <location>
        <begin position="249"/>
        <end position="278"/>
    </location>
</feature>
<sequence length="751" mass="83063">MIDEGPGSFQGGQGGQVVTGSLGMVTKPQQDEGQRAQYSMPGILHFLQTEWARFEMERSQWEVERAELQARIAFLQGERKGQENLKQDLVRRIKMLEFALKQERAKYHKLKYGSDFSQEDIKPPIFEKKPEDEIIETERVNSPNSNASWRQGRQLLRQYLQEIGYTDTIIDVRSARVRNLLGLQPRTDNDGEGAQPALVNGEGLNKRSIDMGKARQGKKGPASLMEGALMDSEASVLATFDFLASEGVADDEDENLSDENEDGMAADDEAEERLEKSRPKIKIAGIESMAGMEDVDAEEALAEFDFLVNEASESGEGAGEARSHGDSPDWAKKDPNEEWGVDQQLISKLKEEYKKDRKGKKASVPGSAPGQFSGGSSRKRIEEDSIEAAIGVGLGELADLTVNNDADPMNYDISAPKEVFRKTWNAKYTLRSHFDGVRALAFHPEEPVLITGSEDHTLKLWNLQKTVPAKKAASLDVEPVYTFRAHVGSVLCLAVSPSGEQCYSGGVDATIRCWNIPNSNIDPYDSFDTNVLADTMIAHTDAVWGLSIHPSKMQLLSCSADGTVRLWSPGSKSPLLNTFTVDNEDGVPTAVDFVRCDPSQMVASYTSSNTYLFDIETSKEIVKLETKQNSESTINNQINRVVNHPTLPVSITAHEDRHIRFFDMNTGKMIHSMVAHLDAVTSLAVDPNGLYLLSGSHDCSIRLWNLDSKTCVQEITAHRKKFDESIHDVAFHPTKQYLASAGADALAKVFV</sequence>
<dbReference type="SUPFAM" id="SSF50978">
    <property type="entry name" value="WD40 repeat-like"/>
    <property type="match status" value="1"/>
</dbReference>
<dbReference type="Gene3D" id="1.20.5.300">
    <property type="match status" value="1"/>
</dbReference>
<keyword evidence="7" id="KW-0112">Calmodulin-binding</keyword>
<name>A0ABD3WNH6_SINWO</name>
<dbReference type="CDD" id="cd00200">
    <property type="entry name" value="WD40"/>
    <property type="match status" value="1"/>
</dbReference>
<evidence type="ECO:0000256" key="9">
    <source>
        <dbReference type="PROSITE-ProRule" id="PRU00221"/>
    </source>
</evidence>
<dbReference type="AlphaFoldDB" id="A0ABD3WNH6"/>
<keyword evidence="4" id="KW-0597">Phosphoprotein</keyword>
<evidence type="ECO:0000256" key="6">
    <source>
        <dbReference type="ARBA" id="ARBA00022737"/>
    </source>
</evidence>
<protein>
    <recommendedName>
        <fullName evidence="12">Striatin N-terminal domain-containing protein</fullName>
    </recommendedName>
</protein>
<dbReference type="PANTHER" id="PTHR15653">
    <property type="entry name" value="STRIATIN"/>
    <property type="match status" value="1"/>
</dbReference>
<evidence type="ECO:0000313" key="13">
    <source>
        <dbReference type="EMBL" id="KAL3875026.1"/>
    </source>
</evidence>
<evidence type="ECO:0000256" key="4">
    <source>
        <dbReference type="ARBA" id="ARBA00022553"/>
    </source>
</evidence>
<comment type="caution">
    <text evidence="13">The sequence shown here is derived from an EMBL/GenBank/DDBJ whole genome shotgun (WGS) entry which is preliminary data.</text>
</comment>
<feature type="region of interest" description="Disordered" evidence="11">
    <location>
        <begin position="186"/>
        <end position="222"/>
    </location>
</feature>
<keyword evidence="8 10" id="KW-0175">Coiled coil</keyword>
<evidence type="ECO:0000256" key="3">
    <source>
        <dbReference type="ARBA" id="ARBA00022490"/>
    </source>
</evidence>
<dbReference type="InterPro" id="IPR013258">
    <property type="entry name" value="Striatin_N"/>
</dbReference>
<feature type="repeat" description="WD" evidence="9">
    <location>
        <begin position="536"/>
        <end position="568"/>
    </location>
</feature>
<dbReference type="PANTHER" id="PTHR15653:SF0">
    <property type="entry name" value="CONNECTOR OF KINASE TO AP-1, ISOFORM E"/>
    <property type="match status" value="1"/>
</dbReference>
<dbReference type="InterPro" id="IPR019775">
    <property type="entry name" value="WD40_repeat_CS"/>
</dbReference>
<dbReference type="SMART" id="SM00320">
    <property type="entry name" value="WD40"/>
    <property type="match status" value="7"/>
</dbReference>
<dbReference type="FunFam" id="2.130.10.10:FF:000058">
    <property type="entry name" value="striatin isoform X1"/>
    <property type="match status" value="1"/>
</dbReference>
<feature type="coiled-coil region" evidence="10">
    <location>
        <begin position="58"/>
        <end position="106"/>
    </location>
</feature>
<evidence type="ECO:0000256" key="1">
    <source>
        <dbReference type="ARBA" id="ARBA00004496"/>
    </source>
</evidence>
<reference evidence="13 14" key="1">
    <citation type="submission" date="2024-11" db="EMBL/GenBank/DDBJ databases">
        <title>Chromosome-level genome assembly of the freshwater bivalve Anodonta woodiana.</title>
        <authorList>
            <person name="Chen X."/>
        </authorList>
    </citation>
    <scope>NUCLEOTIDE SEQUENCE [LARGE SCALE GENOMIC DNA]</scope>
    <source>
        <strain evidence="13">MN2024</strain>
        <tissue evidence="13">Gills</tissue>
    </source>
</reference>
<dbReference type="Proteomes" id="UP001634394">
    <property type="component" value="Unassembled WGS sequence"/>
</dbReference>
<organism evidence="13 14">
    <name type="scientific">Sinanodonta woodiana</name>
    <name type="common">Chinese pond mussel</name>
    <name type="synonym">Anodonta woodiana</name>
    <dbReference type="NCBI Taxonomy" id="1069815"/>
    <lineage>
        <taxon>Eukaryota</taxon>
        <taxon>Metazoa</taxon>
        <taxon>Spiralia</taxon>
        <taxon>Lophotrochozoa</taxon>
        <taxon>Mollusca</taxon>
        <taxon>Bivalvia</taxon>
        <taxon>Autobranchia</taxon>
        <taxon>Heteroconchia</taxon>
        <taxon>Palaeoheterodonta</taxon>
        <taxon>Unionida</taxon>
        <taxon>Unionoidea</taxon>
        <taxon>Unionidae</taxon>
        <taxon>Unioninae</taxon>
        <taxon>Sinanodonta</taxon>
    </lineage>
</organism>
<feature type="compositionally biased region" description="Gly residues" evidence="11">
    <location>
        <begin position="8"/>
        <end position="17"/>
    </location>
</feature>
<dbReference type="EMBL" id="JBJQND010000006">
    <property type="protein sequence ID" value="KAL3875026.1"/>
    <property type="molecule type" value="Genomic_DNA"/>
</dbReference>
<evidence type="ECO:0000256" key="5">
    <source>
        <dbReference type="ARBA" id="ARBA00022574"/>
    </source>
</evidence>
<dbReference type="GO" id="GO:0005737">
    <property type="term" value="C:cytoplasm"/>
    <property type="evidence" value="ECO:0007669"/>
    <property type="project" value="UniProtKB-SubCell"/>
</dbReference>
<feature type="compositionally biased region" description="Basic and acidic residues" evidence="11">
    <location>
        <begin position="319"/>
        <end position="336"/>
    </location>
</feature>
<dbReference type="PROSITE" id="PS50294">
    <property type="entry name" value="WD_REPEATS_REGION"/>
    <property type="match status" value="4"/>
</dbReference>
<evidence type="ECO:0000256" key="11">
    <source>
        <dbReference type="SAM" id="MobiDB-lite"/>
    </source>
</evidence>
<dbReference type="InterPro" id="IPR036322">
    <property type="entry name" value="WD40_repeat_dom_sf"/>
</dbReference>
<evidence type="ECO:0000256" key="7">
    <source>
        <dbReference type="ARBA" id="ARBA00022860"/>
    </source>
</evidence>
<feature type="domain" description="Striatin N-terminal" evidence="12">
    <location>
        <begin position="39"/>
        <end position="170"/>
    </location>
</feature>
<feature type="repeat" description="WD" evidence="9">
    <location>
        <begin position="483"/>
        <end position="516"/>
    </location>
</feature>
<feature type="compositionally biased region" description="Acidic residues" evidence="11">
    <location>
        <begin position="249"/>
        <end position="272"/>
    </location>
</feature>
<dbReference type="Gene3D" id="2.130.10.10">
    <property type="entry name" value="YVTN repeat-like/Quinoprotein amine dehydrogenase"/>
    <property type="match status" value="3"/>
</dbReference>
<gene>
    <name evidence="13" type="ORF">ACJMK2_037967</name>
</gene>
<feature type="compositionally biased region" description="Basic and acidic residues" evidence="11">
    <location>
        <begin position="204"/>
        <end position="213"/>
    </location>
</feature>
<dbReference type="InterPro" id="IPR051488">
    <property type="entry name" value="WD_repeat_striatin"/>
</dbReference>